<proteinExistence type="predicted"/>
<dbReference type="HOGENOM" id="CLU_578054_0_0_1"/>
<dbReference type="EMBL" id="CT868039">
    <property type="protein sequence ID" value="CAK65471.1"/>
    <property type="molecule type" value="Genomic_DNA"/>
</dbReference>
<dbReference type="GeneID" id="5018653"/>
<gene>
    <name evidence="1" type="ORF">GSPATT00034950001</name>
</gene>
<dbReference type="KEGG" id="ptm:GSPATT00034950001"/>
<reference evidence="1 2" key="1">
    <citation type="journal article" date="2006" name="Nature">
        <title>Global trends of whole-genome duplications revealed by the ciliate Paramecium tetraurelia.</title>
        <authorList>
            <consortium name="Genoscope"/>
            <person name="Aury J.-M."/>
            <person name="Jaillon O."/>
            <person name="Duret L."/>
            <person name="Noel B."/>
            <person name="Jubin C."/>
            <person name="Porcel B.M."/>
            <person name="Segurens B."/>
            <person name="Daubin V."/>
            <person name="Anthouard V."/>
            <person name="Aiach N."/>
            <person name="Arnaiz O."/>
            <person name="Billaut A."/>
            <person name="Beisson J."/>
            <person name="Blanc I."/>
            <person name="Bouhouche K."/>
            <person name="Camara F."/>
            <person name="Duharcourt S."/>
            <person name="Guigo R."/>
            <person name="Gogendeau D."/>
            <person name="Katinka M."/>
            <person name="Keller A.-M."/>
            <person name="Kissmehl R."/>
            <person name="Klotz C."/>
            <person name="Koll F."/>
            <person name="Le Moue A."/>
            <person name="Lepere C."/>
            <person name="Malinsky S."/>
            <person name="Nowacki M."/>
            <person name="Nowak J.K."/>
            <person name="Plattner H."/>
            <person name="Poulain J."/>
            <person name="Ruiz F."/>
            <person name="Serrano V."/>
            <person name="Zagulski M."/>
            <person name="Dessen P."/>
            <person name="Betermier M."/>
            <person name="Weissenbach J."/>
            <person name="Scarpelli C."/>
            <person name="Schachter V."/>
            <person name="Sperling L."/>
            <person name="Meyer E."/>
            <person name="Cohen J."/>
            <person name="Wincker P."/>
        </authorList>
    </citation>
    <scope>NUCLEOTIDE SEQUENCE [LARGE SCALE GENOMIC DNA]</scope>
    <source>
        <strain evidence="1 2">Stock d4-2</strain>
    </source>
</reference>
<evidence type="ECO:0000313" key="1">
    <source>
        <dbReference type="EMBL" id="CAK65471.1"/>
    </source>
</evidence>
<evidence type="ECO:0000313" key="2">
    <source>
        <dbReference type="Proteomes" id="UP000000600"/>
    </source>
</evidence>
<dbReference type="Proteomes" id="UP000000600">
    <property type="component" value="Unassembled WGS sequence"/>
</dbReference>
<protein>
    <submittedName>
        <fullName evidence="1">Uncharacterized protein</fullName>
    </submittedName>
</protein>
<dbReference type="AlphaFoldDB" id="A0C3V4"/>
<dbReference type="OrthoDB" id="308108at2759"/>
<organism evidence="1 2">
    <name type="scientific">Paramecium tetraurelia</name>
    <dbReference type="NCBI Taxonomy" id="5888"/>
    <lineage>
        <taxon>Eukaryota</taxon>
        <taxon>Sar</taxon>
        <taxon>Alveolata</taxon>
        <taxon>Ciliophora</taxon>
        <taxon>Intramacronucleata</taxon>
        <taxon>Oligohymenophorea</taxon>
        <taxon>Peniculida</taxon>
        <taxon>Parameciidae</taxon>
        <taxon>Paramecium</taxon>
    </lineage>
</organism>
<dbReference type="OMA" id="YQCSSPQ"/>
<sequence length="384" mass="44052">MFNCITVQTLPPEQIKSFQITLAFQHFKDLLAKCAEYLNYDVQLFLDKECNQEIDSSLSLCQASLRNIIYAKRVYDQSYFPKVTCWFKQDGIELNMGVILNSDLSFEEVLEEAKQKDIIVQMPQSIIVTDFEQTKILASMIQLQMCKLVNPQDKDPQLIIHFTTTGQVPQVQLQQKKFFPQFPFPQNPPRPLANQGTLQPSGLQNQKFQFPIFSLQTKPQNLINNNKVKIPENAGFPASNFEIQNNQQPPKAQPFMNPFGNPPNNNTVPFQNMNTQVFQQKVENKANDVTTLERMALKCVEQMILVGKFILIINENSDFVAYQCSSPQLSGFFLQVKGKKGSLKNEQQIKWESKYGVQIADNLGKGFIIKWKNNTYNSLNIQLM</sequence>
<accession>A0C3V4</accession>
<dbReference type="InParanoid" id="A0C3V4"/>
<name>A0C3V4_PARTE</name>
<dbReference type="RefSeq" id="XP_001432868.1">
    <property type="nucleotide sequence ID" value="XM_001432831.1"/>
</dbReference>
<keyword evidence="2" id="KW-1185">Reference proteome</keyword>